<dbReference type="Proteomes" id="UP001055439">
    <property type="component" value="Chromosome 5"/>
</dbReference>
<evidence type="ECO:0000313" key="2">
    <source>
        <dbReference type="EMBL" id="URE04587.1"/>
    </source>
</evidence>
<keyword evidence="3" id="KW-1185">Reference proteome</keyword>
<accession>A0A9E7G273</accession>
<evidence type="ECO:0000256" key="1">
    <source>
        <dbReference type="SAM" id="MobiDB-lite"/>
    </source>
</evidence>
<name>A0A9E7G273_9LILI</name>
<gene>
    <name evidence="2" type="ORF">MUK42_28369</name>
</gene>
<protein>
    <submittedName>
        <fullName evidence="2">Uncharacterized protein</fullName>
    </submittedName>
</protein>
<reference evidence="2" key="1">
    <citation type="submission" date="2022-05" db="EMBL/GenBank/DDBJ databases">
        <title>The Musa troglodytarum L. genome provides insights into the mechanism of non-climacteric behaviour and enrichment of carotenoids.</title>
        <authorList>
            <person name="Wang J."/>
        </authorList>
    </citation>
    <scope>NUCLEOTIDE SEQUENCE</scope>
    <source>
        <tissue evidence="2">Leaf</tissue>
    </source>
</reference>
<organism evidence="2 3">
    <name type="scientific">Musa troglodytarum</name>
    <name type="common">fe'i banana</name>
    <dbReference type="NCBI Taxonomy" id="320322"/>
    <lineage>
        <taxon>Eukaryota</taxon>
        <taxon>Viridiplantae</taxon>
        <taxon>Streptophyta</taxon>
        <taxon>Embryophyta</taxon>
        <taxon>Tracheophyta</taxon>
        <taxon>Spermatophyta</taxon>
        <taxon>Magnoliopsida</taxon>
        <taxon>Liliopsida</taxon>
        <taxon>Zingiberales</taxon>
        <taxon>Musaceae</taxon>
        <taxon>Musa</taxon>
    </lineage>
</organism>
<evidence type="ECO:0000313" key="3">
    <source>
        <dbReference type="Proteomes" id="UP001055439"/>
    </source>
</evidence>
<dbReference type="EMBL" id="CP097507">
    <property type="protein sequence ID" value="URE04587.1"/>
    <property type="molecule type" value="Genomic_DNA"/>
</dbReference>
<proteinExistence type="predicted"/>
<dbReference type="AlphaFoldDB" id="A0A9E7G273"/>
<sequence>MNLPEEPCQQLCTVIPRSGTLRRGLGIVAVWFGPDVEGSRGRVWDSERSKRVTPAAAACLRSCTKVGSGRTPPDPSDAQVSRGGR</sequence>
<feature type="region of interest" description="Disordered" evidence="1">
    <location>
        <begin position="64"/>
        <end position="85"/>
    </location>
</feature>